<sequence length="305" mass="34255">MDIILSVRQLSKQIRGQAALDAVTFSVPEGSVHGILGVNGSGKTTLLRILAGLYWPDAGEVVWMERSVRPWNDSAWRSQVAFVDPTVSLPVRWTLGDWETYGALMHQRWDGYRFRSLLRQLDLPLDQRVHQFSLGMRMRAKLAFALATRPRLLLLDEPTTGLDPVVRRQIWQWLVGEAADSGASLLVATHAVDDVERLADSLTVLYRGRSVWSGPLEEAKEGFVKLVVRPEGRTPLHALDNALGWEKGGDSFSAAVERASLDHVRDQLRAVGIHQVAVQEHLPLDEWFRLMMRKEGYAFDADESA</sequence>
<dbReference type="InterPro" id="IPR003439">
    <property type="entry name" value="ABC_transporter-like_ATP-bd"/>
</dbReference>
<keyword evidence="2" id="KW-0547">Nucleotide-binding</keyword>
<keyword evidence="3 5" id="KW-0067">ATP-binding</keyword>
<feature type="domain" description="ABC transporter" evidence="4">
    <location>
        <begin position="5"/>
        <end position="232"/>
    </location>
</feature>
<dbReference type="SMART" id="SM00382">
    <property type="entry name" value="AAA"/>
    <property type="match status" value="1"/>
</dbReference>
<proteinExistence type="predicted"/>
<evidence type="ECO:0000313" key="5">
    <source>
        <dbReference type="EMBL" id="MDI9259803.1"/>
    </source>
</evidence>
<dbReference type="EMBL" id="JASGCB010000007">
    <property type="protein sequence ID" value="MDI9259803.1"/>
    <property type="molecule type" value="Genomic_DNA"/>
</dbReference>
<evidence type="ECO:0000256" key="1">
    <source>
        <dbReference type="ARBA" id="ARBA00022448"/>
    </source>
</evidence>
<dbReference type="Proteomes" id="UP001529245">
    <property type="component" value="Unassembled WGS sequence"/>
</dbReference>
<comment type="caution">
    <text evidence="5">The sequence shown here is derived from an EMBL/GenBank/DDBJ whole genome shotgun (WGS) entry which is preliminary data.</text>
</comment>
<name>A0ABT6XXK5_ALISE</name>
<evidence type="ECO:0000256" key="3">
    <source>
        <dbReference type="ARBA" id="ARBA00022840"/>
    </source>
</evidence>
<dbReference type="PROSITE" id="PS50893">
    <property type="entry name" value="ABC_TRANSPORTER_2"/>
    <property type="match status" value="1"/>
</dbReference>
<dbReference type="PANTHER" id="PTHR42939">
    <property type="entry name" value="ABC TRANSPORTER ATP-BINDING PROTEIN ALBC-RELATED"/>
    <property type="match status" value="1"/>
</dbReference>
<dbReference type="SUPFAM" id="SSF52540">
    <property type="entry name" value="P-loop containing nucleoside triphosphate hydrolases"/>
    <property type="match status" value="1"/>
</dbReference>
<dbReference type="RefSeq" id="WP_283203339.1">
    <property type="nucleotide sequence ID" value="NZ_JASGCB010000007.1"/>
</dbReference>
<accession>A0ABT6XXK5</accession>
<dbReference type="InterPro" id="IPR003593">
    <property type="entry name" value="AAA+_ATPase"/>
</dbReference>
<keyword evidence="1" id="KW-0813">Transport</keyword>
<organism evidence="5 6">
    <name type="scientific">Alicyclobacillus sendaiensis PA2</name>
    <dbReference type="NCBI Taxonomy" id="3029425"/>
    <lineage>
        <taxon>Bacteria</taxon>
        <taxon>Bacillati</taxon>
        <taxon>Bacillota</taxon>
        <taxon>Bacilli</taxon>
        <taxon>Bacillales</taxon>
        <taxon>Alicyclobacillaceae</taxon>
        <taxon>Alicyclobacillus</taxon>
    </lineage>
</organism>
<gene>
    <name evidence="5" type="ORF">QID03_06335</name>
</gene>
<dbReference type="Pfam" id="PF00005">
    <property type="entry name" value="ABC_tran"/>
    <property type="match status" value="1"/>
</dbReference>
<dbReference type="PANTHER" id="PTHR42939:SF1">
    <property type="entry name" value="ABC TRANSPORTER ATP-BINDING PROTEIN ALBC-RELATED"/>
    <property type="match status" value="1"/>
</dbReference>
<reference evidence="5 6" key="1">
    <citation type="submission" date="2023-04" db="EMBL/GenBank/DDBJ databases">
        <title>A. sendaiensis sub sp. chiapanensis a novel subspecie with specific adaptation in bacterial cell wall isolated from an active volcano.</title>
        <authorList>
            <person name="Alvarez Gutierrez P.E."/>
            <person name="Ortiz Cortes L.Y."/>
        </authorList>
    </citation>
    <scope>NUCLEOTIDE SEQUENCE [LARGE SCALE GENOMIC DNA]</scope>
    <source>
        <strain evidence="5 6">PA2</strain>
    </source>
</reference>
<dbReference type="InterPro" id="IPR051782">
    <property type="entry name" value="ABC_Transporter_VariousFunc"/>
</dbReference>
<protein>
    <submittedName>
        <fullName evidence="5">ABC transporter ATP-binding protein</fullName>
    </submittedName>
</protein>
<evidence type="ECO:0000256" key="2">
    <source>
        <dbReference type="ARBA" id="ARBA00022741"/>
    </source>
</evidence>
<dbReference type="Gene3D" id="3.40.50.300">
    <property type="entry name" value="P-loop containing nucleotide triphosphate hydrolases"/>
    <property type="match status" value="1"/>
</dbReference>
<dbReference type="InterPro" id="IPR027417">
    <property type="entry name" value="P-loop_NTPase"/>
</dbReference>
<dbReference type="GO" id="GO:0005524">
    <property type="term" value="F:ATP binding"/>
    <property type="evidence" value="ECO:0007669"/>
    <property type="project" value="UniProtKB-KW"/>
</dbReference>
<evidence type="ECO:0000259" key="4">
    <source>
        <dbReference type="PROSITE" id="PS50893"/>
    </source>
</evidence>
<dbReference type="CDD" id="cd03230">
    <property type="entry name" value="ABC_DR_subfamily_A"/>
    <property type="match status" value="1"/>
</dbReference>
<keyword evidence="6" id="KW-1185">Reference proteome</keyword>
<evidence type="ECO:0000313" key="6">
    <source>
        <dbReference type="Proteomes" id="UP001529245"/>
    </source>
</evidence>